<feature type="transmembrane region" description="Helical" evidence="2">
    <location>
        <begin position="177"/>
        <end position="201"/>
    </location>
</feature>
<protein>
    <recommendedName>
        <fullName evidence="5">DNA-binding protein</fullName>
    </recommendedName>
</protein>
<dbReference type="Proteomes" id="UP001168528">
    <property type="component" value="Unassembled WGS sequence"/>
</dbReference>
<proteinExistence type="predicted"/>
<evidence type="ECO:0000256" key="1">
    <source>
        <dbReference type="SAM" id="Coils"/>
    </source>
</evidence>
<keyword evidence="4" id="KW-1185">Reference proteome</keyword>
<comment type="caution">
    <text evidence="3">The sequence shown here is derived from an EMBL/GenBank/DDBJ whole genome shotgun (WGS) entry which is preliminary data.</text>
</comment>
<keyword evidence="1" id="KW-0175">Coiled coil</keyword>
<evidence type="ECO:0000256" key="2">
    <source>
        <dbReference type="SAM" id="Phobius"/>
    </source>
</evidence>
<organism evidence="3 4">
    <name type="scientific">Rhodocytophaga aerolata</name>
    <dbReference type="NCBI Taxonomy" id="455078"/>
    <lineage>
        <taxon>Bacteria</taxon>
        <taxon>Pseudomonadati</taxon>
        <taxon>Bacteroidota</taxon>
        <taxon>Cytophagia</taxon>
        <taxon>Cytophagales</taxon>
        <taxon>Rhodocytophagaceae</taxon>
        <taxon>Rhodocytophaga</taxon>
    </lineage>
</organism>
<evidence type="ECO:0000313" key="3">
    <source>
        <dbReference type="EMBL" id="MDO1446265.1"/>
    </source>
</evidence>
<accession>A0ABT8R2E3</accession>
<keyword evidence="2" id="KW-0472">Membrane</keyword>
<evidence type="ECO:0008006" key="5">
    <source>
        <dbReference type="Google" id="ProtNLM"/>
    </source>
</evidence>
<feature type="coiled-coil region" evidence="1">
    <location>
        <begin position="94"/>
        <end position="128"/>
    </location>
</feature>
<sequence>MNKQYVSIKEAIEITGMSDASIRRLCRKGLKGRDYKYDVEGKLYVNDLFLYTSYPPQNKAMQLPISVDYERLKSLEQEVVQFKEAVKQHPLELLHEKDKRIEDLKDEIESKNATIMNLSLAIEGLNNNIGMLSERTREQNIIIQSLQEKVSHQLKPSSQVQVQPTKKEKGVYFIDKLLIGVAVLASIAILSFIGTMLFAYFSNS</sequence>
<gene>
    <name evidence="3" type="ORF">Q0590_08380</name>
</gene>
<reference evidence="3" key="1">
    <citation type="submission" date="2023-07" db="EMBL/GenBank/DDBJ databases">
        <title>The genome sequence of Rhodocytophaga aerolata KACC 12507.</title>
        <authorList>
            <person name="Zhang X."/>
        </authorList>
    </citation>
    <scope>NUCLEOTIDE SEQUENCE</scope>
    <source>
        <strain evidence="3">KACC 12507</strain>
    </source>
</reference>
<name>A0ABT8R2E3_9BACT</name>
<keyword evidence="2" id="KW-0812">Transmembrane</keyword>
<evidence type="ECO:0000313" key="4">
    <source>
        <dbReference type="Proteomes" id="UP001168528"/>
    </source>
</evidence>
<keyword evidence="2" id="KW-1133">Transmembrane helix</keyword>
<dbReference type="RefSeq" id="WP_302037061.1">
    <property type="nucleotide sequence ID" value="NZ_JAUKPO010000003.1"/>
</dbReference>
<dbReference type="EMBL" id="JAUKPO010000003">
    <property type="protein sequence ID" value="MDO1446265.1"/>
    <property type="molecule type" value="Genomic_DNA"/>
</dbReference>